<accession>A0A371RFG8</accession>
<sequence>MTLHYITGASAEADDWPLSRKLDSEIPDYRIFCGDASPRYRTKAALLFREYPKMIWFALKKSWQSIFARPKPDVVLAHTDIILFCYGLLKLLSFSSKPRLVWLGYIYSEKGTGLVGRLNRLFHRIVIGFCARVITYAGSDEEACRRVFPSQAEKFSTTLYGVGLGFTPKPYSEQARAGTILSAGRSQRDYACLAEAISDTDYAVDIVCDNLDACPDRLASEKVRIHRKVHGRDFIDMLQSAELVVVPLSDTSASAGHMVMQQAMAYRKPVIVTDIPSIRDYIFSDDSLVLVPPNDPAALAAAIDRLMKDDAARDALAGRAGEIFDAHLSMDRMAERVTELMKAELAAADSQPI</sequence>
<name>A0A371RFG8_9PROT</name>
<dbReference type="SUPFAM" id="SSF53756">
    <property type="entry name" value="UDP-Glycosyltransferase/glycogen phosphorylase"/>
    <property type="match status" value="1"/>
</dbReference>
<dbReference type="CDD" id="cd03801">
    <property type="entry name" value="GT4_PimA-like"/>
    <property type="match status" value="1"/>
</dbReference>
<dbReference type="Proteomes" id="UP000264589">
    <property type="component" value="Unassembled WGS sequence"/>
</dbReference>
<dbReference type="Gene3D" id="3.40.50.2000">
    <property type="entry name" value="Glycogen Phosphorylase B"/>
    <property type="match status" value="2"/>
</dbReference>
<protein>
    <submittedName>
        <fullName evidence="1">Glycosyltransferase</fullName>
    </submittedName>
</protein>
<organism evidence="1 2">
    <name type="scientific">Parvularcula marina</name>
    <dbReference type="NCBI Taxonomy" id="2292771"/>
    <lineage>
        <taxon>Bacteria</taxon>
        <taxon>Pseudomonadati</taxon>
        <taxon>Pseudomonadota</taxon>
        <taxon>Alphaproteobacteria</taxon>
        <taxon>Parvularculales</taxon>
        <taxon>Parvularculaceae</taxon>
        <taxon>Parvularcula</taxon>
    </lineage>
</organism>
<evidence type="ECO:0000313" key="1">
    <source>
        <dbReference type="EMBL" id="RFB04187.1"/>
    </source>
</evidence>
<dbReference type="OrthoDB" id="185319at2"/>
<keyword evidence="1" id="KW-0808">Transferase</keyword>
<dbReference type="Pfam" id="PF13692">
    <property type="entry name" value="Glyco_trans_1_4"/>
    <property type="match status" value="1"/>
</dbReference>
<dbReference type="InParanoid" id="A0A371RFG8"/>
<proteinExistence type="predicted"/>
<dbReference type="RefSeq" id="WP_116390815.1">
    <property type="nucleotide sequence ID" value="NZ_QUQO01000001.1"/>
</dbReference>
<dbReference type="AlphaFoldDB" id="A0A371RFG8"/>
<dbReference type="PANTHER" id="PTHR12526">
    <property type="entry name" value="GLYCOSYLTRANSFERASE"/>
    <property type="match status" value="1"/>
</dbReference>
<reference evidence="1 2" key="1">
    <citation type="submission" date="2018-08" db="EMBL/GenBank/DDBJ databases">
        <title>Parvularcula sp. SM1705, isolated from surface water of the South Sea China.</title>
        <authorList>
            <person name="Sun L."/>
        </authorList>
    </citation>
    <scope>NUCLEOTIDE SEQUENCE [LARGE SCALE GENOMIC DNA]</scope>
    <source>
        <strain evidence="1 2">SM1705</strain>
    </source>
</reference>
<dbReference type="EMBL" id="QUQO01000001">
    <property type="protein sequence ID" value="RFB04187.1"/>
    <property type="molecule type" value="Genomic_DNA"/>
</dbReference>
<keyword evidence="2" id="KW-1185">Reference proteome</keyword>
<evidence type="ECO:0000313" key="2">
    <source>
        <dbReference type="Proteomes" id="UP000264589"/>
    </source>
</evidence>
<comment type="caution">
    <text evidence="1">The sequence shown here is derived from an EMBL/GenBank/DDBJ whole genome shotgun (WGS) entry which is preliminary data.</text>
</comment>
<gene>
    <name evidence="1" type="ORF">DX908_02150</name>
</gene>
<dbReference type="GO" id="GO:0016740">
    <property type="term" value="F:transferase activity"/>
    <property type="evidence" value="ECO:0007669"/>
    <property type="project" value="UniProtKB-KW"/>
</dbReference>